<dbReference type="Proteomes" id="UP001258315">
    <property type="component" value="Unassembled WGS sequence"/>
</dbReference>
<dbReference type="Pfam" id="PF14059">
    <property type="entry name" value="DUF4251"/>
    <property type="match status" value="1"/>
</dbReference>
<dbReference type="RefSeq" id="WP_311948941.1">
    <property type="nucleotide sequence ID" value="NZ_JAVLVU010000001.1"/>
</dbReference>
<dbReference type="EMBL" id="JAVLVU010000001">
    <property type="protein sequence ID" value="MDT3402454.1"/>
    <property type="molecule type" value="Genomic_DNA"/>
</dbReference>
<gene>
    <name evidence="2" type="ORF">QE417_001526</name>
</gene>
<feature type="signal peptide" evidence="1">
    <location>
        <begin position="1"/>
        <end position="18"/>
    </location>
</feature>
<keyword evidence="1" id="KW-0732">Signal</keyword>
<evidence type="ECO:0008006" key="4">
    <source>
        <dbReference type="Google" id="ProtNLM"/>
    </source>
</evidence>
<organism evidence="2 3">
    <name type="scientific">Mucilaginibacter terrae</name>
    <dbReference type="NCBI Taxonomy" id="1955052"/>
    <lineage>
        <taxon>Bacteria</taxon>
        <taxon>Pseudomonadati</taxon>
        <taxon>Bacteroidota</taxon>
        <taxon>Sphingobacteriia</taxon>
        <taxon>Sphingobacteriales</taxon>
        <taxon>Sphingobacteriaceae</taxon>
        <taxon>Mucilaginibacter</taxon>
    </lineage>
</organism>
<accession>A0ABU3GRQ2</accession>
<evidence type="ECO:0000256" key="1">
    <source>
        <dbReference type="SAM" id="SignalP"/>
    </source>
</evidence>
<proteinExistence type="predicted"/>
<protein>
    <recommendedName>
        <fullName evidence="4">DUF4251 domain-containing protein</fullName>
    </recommendedName>
</protein>
<evidence type="ECO:0000313" key="2">
    <source>
        <dbReference type="EMBL" id="MDT3402454.1"/>
    </source>
</evidence>
<sequence length="172" mass="18902">MKNLKVCWPLLVMLSVFATTVSAQKKNKKAIRDSIQAAGIEKLLTSQKYVFTAEFASAAQGGSTTLTSYFYLEVNPEAVNCILPYYGNSYNSGGISDSKIKLTSKNFDYLADKSIPGHWYVSIKPKDSTTEKELLLDIAVDGSASLAVISNNRSRMTYTGTIEAKVDRTTFN</sequence>
<dbReference type="InterPro" id="IPR025347">
    <property type="entry name" value="DUF4251"/>
</dbReference>
<evidence type="ECO:0000313" key="3">
    <source>
        <dbReference type="Proteomes" id="UP001258315"/>
    </source>
</evidence>
<feature type="chain" id="PRO_5045688544" description="DUF4251 domain-containing protein" evidence="1">
    <location>
        <begin position="19"/>
        <end position="172"/>
    </location>
</feature>
<comment type="caution">
    <text evidence="2">The sequence shown here is derived from an EMBL/GenBank/DDBJ whole genome shotgun (WGS) entry which is preliminary data.</text>
</comment>
<keyword evidence="3" id="KW-1185">Reference proteome</keyword>
<dbReference type="Gene3D" id="2.40.128.410">
    <property type="match status" value="1"/>
</dbReference>
<reference evidence="3" key="1">
    <citation type="submission" date="2023-07" db="EMBL/GenBank/DDBJ databases">
        <title>Functional and genomic diversity of the sorghum phyllosphere microbiome.</title>
        <authorList>
            <person name="Shade A."/>
        </authorList>
    </citation>
    <scope>NUCLEOTIDE SEQUENCE [LARGE SCALE GENOMIC DNA]</scope>
    <source>
        <strain evidence="3">SORGH_AS_0422</strain>
    </source>
</reference>
<name>A0ABU3GRQ2_9SPHI</name>